<dbReference type="EMBL" id="CAICTM010000803">
    <property type="protein sequence ID" value="CAB9516750.1"/>
    <property type="molecule type" value="Genomic_DNA"/>
</dbReference>
<comment type="caution">
    <text evidence="2">The sequence shown here is derived from an EMBL/GenBank/DDBJ whole genome shotgun (WGS) entry which is preliminary data.</text>
</comment>
<feature type="region of interest" description="Disordered" evidence="1">
    <location>
        <begin position="86"/>
        <end position="186"/>
    </location>
</feature>
<evidence type="ECO:0000313" key="2">
    <source>
        <dbReference type="EMBL" id="CAB9516750.1"/>
    </source>
</evidence>
<gene>
    <name evidence="2" type="ORF">SEMRO_804_G204900.1</name>
</gene>
<reference evidence="2" key="1">
    <citation type="submission" date="2020-06" db="EMBL/GenBank/DDBJ databases">
        <authorList>
            <consortium name="Plant Systems Biology data submission"/>
        </authorList>
    </citation>
    <scope>NUCLEOTIDE SEQUENCE</scope>
    <source>
        <strain evidence="2">D6</strain>
    </source>
</reference>
<feature type="compositionally biased region" description="Low complexity" evidence="1">
    <location>
        <begin position="144"/>
        <end position="166"/>
    </location>
</feature>
<dbReference type="Proteomes" id="UP001153069">
    <property type="component" value="Unassembled WGS sequence"/>
</dbReference>
<name>A0A9N8EAB7_9STRA</name>
<dbReference type="AlphaFoldDB" id="A0A9N8EAB7"/>
<protein>
    <submittedName>
        <fullName evidence="2">Uncharacterized protein</fullName>
    </submittedName>
</protein>
<accession>A0A9N8EAB7</accession>
<proteinExistence type="predicted"/>
<organism evidence="2 3">
    <name type="scientific">Seminavis robusta</name>
    <dbReference type="NCBI Taxonomy" id="568900"/>
    <lineage>
        <taxon>Eukaryota</taxon>
        <taxon>Sar</taxon>
        <taxon>Stramenopiles</taxon>
        <taxon>Ochrophyta</taxon>
        <taxon>Bacillariophyta</taxon>
        <taxon>Bacillariophyceae</taxon>
        <taxon>Bacillariophycidae</taxon>
        <taxon>Naviculales</taxon>
        <taxon>Naviculaceae</taxon>
        <taxon>Seminavis</taxon>
    </lineage>
</organism>
<keyword evidence="3" id="KW-1185">Reference proteome</keyword>
<evidence type="ECO:0000313" key="3">
    <source>
        <dbReference type="Proteomes" id="UP001153069"/>
    </source>
</evidence>
<evidence type="ECO:0000256" key="1">
    <source>
        <dbReference type="SAM" id="MobiDB-lite"/>
    </source>
</evidence>
<sequence length="429" mass="47819">MGKGDEKPLTERARHQLVCDIEAHLSFQPQQIISLRPEIYKGKYKRAAQNRINYLLGLKNKKPTKYYQTLAAAQTFLSTAAQAPITESADSSDSEELLTVATPRDLDESSSSNERELLEPIDQQFRRRKADVTTPSKAKPPKTPSKAKTPSKSKPPLKSTPAKSTPAKGRAPPPLETINFETSKTPNKAARNLLASPLSTMSGITTHSGDLKTGLIRFKDVDEAMAYADDVINVEFDLPEDNAHGLLFQKIDDVKLTQTELVTKLKIMNPMFMDLRDFKNVSCFIICQGAALMITMNVLPYYVVQEHRELLSLEERPCEQTANKTATLMTAIAADKSRLLKHILVLMPEGLGLTADFSENIGRHDIKVHAKVREKTSTFMASGRPMTQLFFNLYWQVRIVKAERQLMEALPDDDLGLEAAFSGMAGLKE</sequence>